<organism evidence="2 3">
    <name type="scientific">Caulobacter segnis</name>
    <dbReference type="NCBI Taxonomy" id="88688"/>
    <lineage>
        <taxon>Bacteria</taxon>
        <taxon>Pseudomonadati</taxon>
        <taxon>Pseudomonadota</taxon>
        <taxon>Alphaproteobacteria</taxon>
        <taxon>Caulobacterales</taxon>
        <taxon>Caulobacteraceae</taxon>
        <taxon>Caulobacter</taxon>
    </lineage>
</organism>
<keyword evidence="1" id="KW-1133">Transmembrane helix</keyword>
<dbReference type="EMBL" id="CP096040">
    <property type="protein sequence ID" value="USQ94861.1"/>
    <property type="molecule type" value="Genomic_DNA"/>
</dbReference>
<name>A0ABY4ZQ90_9CAUL</name>
<evidence type="ECO:0000313" key="2">
    <source>
        <dbReference type="EMBL" id="USQ94861.1"/>
    </source>
</evidence>
<evidence type="ECO:0000313" key="3">
    <source>
        <dbReference type="Proteomes" id="UP001057520"/>
    </source>
</evidence>
<accession>A0ABY4ZQ90</accession>
<gene>
    <name evidence="2" type="ORF">MZV50_20170</name>
</gene>
<evidence type="ECO:0000256" key="1">
    <source>
        <dbReference type="SAM" id="Phobius"/>
    </source>
</evidence>
<protein>
    <submittedName>
        <fullName evidence="2">Uncharacterized protein</fullName>
    </submittedName>
</protein>
<proteinExistence type="predicted"/>
<dbReference type="Proteomes" id="UP001057520">
    <property type="component" value="Chromosome"/>
</dbReference>
<keyword evidence="1" id="KW-0812">Transmembrane</keyword>
<feature type="transmembrane region" description="Helical" evidence="1">
    <location>
        <begin position="20"/>
        <end position="41"/>
    </location>
</feature>
<keyword evidence="3" id="KW-1185">Reference proteome</keyword>
<keyword evidence="1" id="KW-0472">Membrane</keyword>
<reference evidence="2 3" key="1">
    <citation type="submission" date="2022-04" db="EMBL/GenBank/DDBJ databases">
        <title>Genome sequence of soybean root-associated Caulobacter segnis RL271.</title>
        <authorList>
            <person name="Longley R."/>
            <person name="Bonito G."/>
            <person name="Trigodet F."/>
            <person name="Crosson S."/>
            <person name="Fiebig A."/>
        </authorList>
    </citation>
    <scope>NUCLEOTIDE SEQUENCE [LARGE SCALE GENOMIC DNA]</scope>
    <source>
        <strain evidence="2 3">RL271</strain>
    </source>
</reference>
<sequence length="70" mass="7206">MGAYLTSRTVPASFVSRDAALKLCAVAAIVIIIGIVADVMADRHALVWAAAVMGYCAGNRFRAAGVGPAR</sequence>